<dbReference type="Pfam" id="PF00392">
    <property type="entry name" value="GntR"/>
    <property type="match status" value="1"/>
</dbReference>
<dbReference type="InterPro" id="IPR036390">
    <property type="entry name" value="WH_DNA-bd_sf"/>
</dbReference>
<proteinExistence type="predicted"/>
<dbReference type="GO" id="GO:0045892">
    <property type="term" value="P:negative regulation of DNA-templated transcription"/>
    <property type="evidence" value="ECO:0007669"/>
    <property type="project" value="TreeGrafter"/>
</dbReference>
<accession>A0A4U5WMQ2</accession>
<dbReference type="InterPro" id="IPR036388">
    <property type="entry name" value="WH-like_DNA-bd_sf"/>
</dbReference>
<evidence type="ECO:0000256" key="3">
    <source>
        <dbReference type="ARBA" id="ARBA00023163"/>
    </source>
</evidence>
<evidence type="ECO:0000313" key="6">
    <source>
        <dbReference type="Proteomes" id="UP000305929"/>
    </source>
</evidence>
<evidence type="ECO:0000259" key="4">
    <source>
        <dbReference type="PROSITE" id="PS50949"/>
    </source>
</evidence>
<dbReference type="PANTHER" id="PTHR44846:SF17">
    <property type="entry name" value="GNTR-FAMILY TRANSCRIPTIONAL REGULATOR"/>
    <property type="match status" value="1"/>
</dbReference>
<keyword evidence="3" id="KW-0804">Transcription</keyword>
<dbReference type="CDD" id="cd07377">
    <property type="entry name" value="WHTH_GntR"/>
    <property type="match status" value="1"/>
</dbReference>
<dbReference type="PROSITE" id="PS50949">
    <property type="entry name" value="HTH_GNTR"/>
    <property type="match status" value="1"/>
</dbReference>
<keyword evidence="2" id="KW-0238">DNA-binding</keyword>
<dbReference type="Proteomes" id="UP000305929">
    <property type="component" value="Unassembled WGS sequence"/>
</dbReference>
<dbReference type="GO" id="GO:0003677">
    <property type="term" value="F:DNA binding"/>
    <property type="evidence" value="ECO:0007669"/>
    <property type="project" value="UniProtKB-KW"/>
</dbReference>
<reference evidence="5 6" key="1">
    <citation type="submission" date="2019-04" db="EMBL/GenBank/DDBJ databases">
        <title>Streptomyces lasaliensis sp. nov., an Actinomycete isolated from soil which produces the polyether antibiotic lasalocid.</title>
        <authorList>
            <person name="Erwin G."/>
            <person name="Haber C."/>
        </authorList>
    </citation>
    <scope>NUCLEOTIDE SEQUENCE [LARGE SCALE GENOMIC DNA]</scope>
    <source>
        <strain evidence="5 6">X-537</strain>
    </source>
</reference>
<keyword evidence="1" id="KW-0805">Transcription regulation</keyword>
<evidence type="ECO:0000256" key="2">
    <source>
        <dbReference type="ARBA" id="ARBA00023125"/>
    </source>
</evidence>
<comment type="caution">
    <text evidence="5">The sequence shown here is derived from an EMBL/GenBank/DDBJ whole genome shotgun (WGS) entry which is preliminary data.</text>
</comment>
<keyword evidence="6" id="KW-1185">Reference proteome</keyword>
<dbReference type="EMBL" id="SZNQ01000001">
    <property type="protein sequence ID" value="TKT03427.1"/>
    <property type="molecule type" value="Genomic_DNA"/>
</dbReference>
<dbReference type="AlphaFoldDB" id="A0A4U5WMQ2"/>
<evidence type="ECO:0000313" key="5">
    <source>
        <dbReference type="EMBL" id="TKT03427.1"/>
    </source>
</evidence>
<dbReference type="InterPro" id="IPR000524">
    <property type="entry name" value="Tscrpt_reg_HTH_GntR"/>
</dbReference>
<organism evidence="5 6">
    <name type="scientific">Streptomyces lasalocidi</name>
    <name type="common">Streptomyces lasaliensis</name>
    <dbReference type="NCBI Taxonomy" id="324833"/>
    <lineage>
        <taxon>Bacteria</taxon>
        <taxon>Bacillati</taxon>
        <taxon>Actinomycetota</taxon>
        <taxon>Actinomycetes</taxon>
        <taxon>Kitasatosporales</taxon>
        <taxon>Streptomycetaceae</taxon>
        <taxon>Streptomyces</taxon>
    </lineage>
</organism>
<dbReference type="SUPFAM" id="SSF46785">
    <property type="entry name" value="Winged helix' DNA-binding domain"/>
    <property type="match status" value="1"/>
</dbReference>
<dbReference type="SMART" id="SM00345">
    <property type="entry name" value="HTH_GNTR"/>
    <property type="match status" value="1"/>
</dbReference>
<dbReference type="InterPro" id="IPR050679">
    <property type="entry name" value="Bact_HTH_transcr_reg"/>
</dbReference>
<dbReference type="OrthoDB" id="7363114at2"/>
<dbReference type="PRINTS" id="PR00035">
    <property type="entry name" value="HTHGNTR"/>
</dbReference>
<name>A0A4U5WMQ2_STRLS</name>
<feature type="domain" description="HTH gntR-type" evidence="4">
    <location>
        <begin position="4"/>
        <end position="72"/>
    </location>
</feature>
<dbReference type="PANTHER" id="PTHR44846">
    <property type="entry name" value="MANNOSYL-D-GLYCERATE TRANSPORT/METABOLISM SYSTEM REPRESSOR MNGR-RELATED"/>
    <property type="match status" value="1"/>
</dbReference>
<gene>
    <name evidence="5" type="ORF">E4U91_27255</name>
</gene>
<dbReference type="GO" id="GO:0003700">
    <property type="term" value="F:DNA-binding transcription factor activity"/>
    <property type="evidence" value="ECO:0007669"/>
    <property type="project" value="InterPro"/>
</dbReference>
<protein>
    <submittedName>
        <fullName evidence="5">Winged helix-turn-helix transcriptional regulator</fullName>
    </submittedName>
</protein>
<dbReference type="Gene3D" id="1.10.10.10">
    <property type="entry name" value="Winged helix-like DNA-binding domain superfamily/Winged helix DNA-binding domain"/>
    <property type="match status" value="1"/>
</dbReference>
<sequence length="78" mass="8730">MGIEYEYMRVANELEAEIKAGRLAPEARLPNERDLGDQYGVSHATARRAVKELRERGLVVTLPNKVSYILPHNGQNGP</sequence>
<evidence type="ECO:0000256" key="1">
    <source>
        <dbReference type="ARBA" id="ARBA00023015"/>
    </source>
</evidence>